<dbReference type="PANTHER" id="PTHR45997">
    <property type="entry name" value="DNA LIGASE 4"/>
    <property type="match status" value="1"/>
</dbReference>
<evidence type="ECO:0000256" key="13">
    <source>
        <dbReference type="ARBA" id="ARBA00023242"/>
    </source>
</evidence>
<evidence type="ECO:0000259" key="19">
    <source>
        <dbReference type="PROSITE" id="PS50172"/>
    </source>
</evidence>
<dbReference type="GO" id="GO:0006303">
    <property type="term" value="P:double-strand break repair via nonhomologous end joining"/>
    <property type="evidence" value="ECO:0000318"/>
    <property type="project" value="GO_Central"/>
</dbReference>
<proteinExistence type="inferred from homology"/>
<dbReference type="Pfam" id="PF04679">
    <property type="entry name" value="DNA_ligase_A_C"/>
    <property type="match status" value="1"/>
</dbReference>
<dbReference type="SUPFAM" id="SSF50249">
    <property type="entry name" value="Nucleic acid-binding proteins"/>
    <property type="match status" value="1"/>
</dbReference>
<feature type="compositionally biased region" description="Basic and acidic residues" evidence="17">
    <location>
        <begin position="902"/>
        <end position="924"/>
    </location>
</feature>
<dbReference type="SMART" id="SM00292">
    <property type="entry name" value="BRCT"/>
    <property type="match status" value="2"/>
</dbReference>
<keyword evidence="13" id="KW-0539">Nucleus</keyword>
<evidence type="ECO:0000256" key="17">
    <source>
        <dbReference type="SAM" id="MobiDB-lite"/>
    </source>
</evidence>
<keyword evidence="9 15" id="KW-0067">ATP-binding</keyword>
<evidence type="ECO:0000256" key="6">
    <source>
        <dbReference type="ARBA" id="ARBA00022737"/>
    </source>
</evidence>
<organism evidence="21">
    <name type="scientific">Selaginella moellendorffii</name>
    <name type="common">Spikemoss</name>
    <dbReference type="NCBI Taxonomy" id="88036"/>
    <lineage>
        <taxon>Eukaryota</taxon>
        <taxon>Viridiplantae</taxon>
        <taxon>Streptophyta</taxon>
        <taxon>Embryophyta</taxon>
        <taxon>Tracheophyta</taxon>
        <taxon>Lycopodiopsida</taxon>
        <taxon>Selaginellales</taxon>
        <taxon>Selaginellaceae</taxon>
        <taxon>Selaginella</taxon>
    </lineage>
</organism>
<dbReference type="Pfam" id="PF12738">
    <property type="entry name" value="PTCB-BRCT"/>
    <property type="match status" value="1"/>
</dbReference>
<evidence type="ECO:0000313" key="20">
    <source>
        <dbReference type="EMBL" id="EFJ15400.1"/>
    </source>
</evidence>
<reference evidence="20 21" key="1">
    <citation type="journal article" date="2011" name="Science">
        <title>The Selaginella genome identifies genetic changes associated with the evolution of vascular plants.</title>
        <authorList>
            <person name="Banks J.A."/>
            <person name="Nishiyama T."/>
            <person name="Hasebe M."/>
            <person name="Bowman J.L."/>
            <person name="Gribskov M."/>
            <person name="dePamphilis C."/>
            <person name="Albert V.A."/>
            <person name="Aono N."/>
            <person name="Aoyama T."/>
            <person name="Ambrose B.A."/>
            <person name="Ashton N.W."/>
            <person name="Axtell M.J."/>
            <person name="Barker E."/>
            <person name="Barker M.S."/>
            <person name="Bennetzen J.L."/>
            <person name="Bonawitz N.D."/>
            <person name="Chapple C."/>
            <person name="Cheng C."/>
            <person name="Correa L.G."/>
            <person name="Dacre M."/>
            <person name="DeBarry J."/>
            <person name="Dreyer I."/>
            <person name="Elias M."/>
            <person name="Engstrom E.M."/>
            <person name="Estelle M."/>
            <person name="Feng L."/>
            <person name="Finet C."/>
            <person name="Floyd S.K."/>
            <person name="Frommer W.B."/>
            <person name="Fujita T."/>
            <person name="Gramzow L."/>
            <person name="Gutensohn M."/>
            <person name="Harholt J."/>
            <person name="Hattori M."/>
            <person name="Heyl A."/>
            <person name="Hirai T."/>
            <person name="Hiwatashi Y."/>
            <person name="Ishikawa M."/>
            <person name="Iwata M."/>
            <person name="Karol K.G."/>
            <person name="Koehler B."/>
            <person name="Kolukisaoglu U."/>
            <person name="Kubo M."/>
            <person name="Kurata T."/>
            <person name="Lalonde S."/>
            <person name="Li K."/>
            <person name="Li Y."/>
            <person name="Litt A."/>
            <person name="Lyons E."/>
            <person name="Manning G."/>
            <person name="Maruyama T."/>
            <person name="Michael T.P."/>
            <person name="Mikami K."/>
            <person name="Miyazaki S."/>
            <person name="Morinaga S."/>
            <person name="Murata T."/>
            <person name="Mueller-Roeber B."/>
            <person name="Nelson D.R."/>
            <person name="Obara M."/>
            <person name="Oguri Y."/>
            <person name="Olmstead R.G."/>
            <person name="Onodera N."/>
            <person name="Petersen B.L."/>
            <person name="Pils B."/>
            <person name="Prigge M."/>
            <person name="Rensing S.A."/>
            <person name="Riano-Pachon D.M."/>
            <person name="Roberts A.W."/>
            <person name="Sato Y."/>
            <person name="Scheller H.V."/>
            <person name="Schulz B."/>
            <person name="Schulz C."/>
            <person name="Shakirov E.V."/>
            <person name="Shibagaki N."/>
            <person name="Shinohara N."/>
            <person name="Shippen D.E."/>
            <person name="Soerensen I."/>
            <person name="Sotooka R."/>
            <person name="Sugimoto N."/>
            <person name="Sugita M."/>
            <person name="Sumikawa N."/>
            <person name="Tanurdzic M."/>
            <person name="Theissen G."/>
            <person name="Ulvskov P."/>
            <person name="Wakazuki S."/>
            <person name="Weng J.K."/>
            <person name="Willats W.W."/>
            <person name="Wipf D."/>
            <person name="Wolf P.G."/>
            <person name="Yang L."/>
            <person name="Zimmer A.D."/>
            <person name="Zhu Q."/>
            <person name="Mitros T."/>
            <person name="Hellsten U."/>
            <person name="Loque D."/>
            <person name="Otillar R."/>
            <person name="Salamov A."/>
            <person name="Schmutz J."/>
            <person name="Shapiro H."/>
            <person name="Lindquist E."/>
            <person name="Lucas S."/>
            <person name="Rokhsar D."/>
            <person name="Grigoriev I.V."/>
        </authorList>
    </citation>
    <scope>NUCLEOTIDE SEQUENCE [LARGE SCALE GENOMIC DNA]</scope>
</reference>
<keyword evidence="10" id="KW-0460">Magnesium</keyword>
<keyword evidence="11 15" id="KW-0233">DNA recombination</keyword>
<dbReference type="PROSITE" id="PS50172">
    <property type="entry name" value="BRCT"/>
    <property type="match status" value="2"/>
</dbReference>
<keyword evidence="12 15" id="KW-0234">DNA repair</keyword>
<dbReference type="Pfam" id="PF04675">
    <property type="entry name" value="DNA_ligase_A_N"/>
    <property type="match status" value="1"/>
</dbReference>
<feature type="region of interest" description="Disordered" evidence="17">
    <location>
        <begin position="599"/>
        <end position="623"/>
    </location>
</feature>
<evidence type="ECO:0000256" key="16">
    <source>
        <dbReference type="RuleBase" id="RU004196"/>
    </source>
</evidence>
<evidence type="ECO:0000256" key="12">
    <source>
        <dbReference type="ARBA" id="ARBA00023204"/>
    </source>
</evidence>
<dbReference type="GO" id="GO:0071897">
    <property type="term" value="P:DNA biosynthetic process"/>
    <property type="evidence" value="ECO:0007669"/>
    <property type="project" value="InterPro"/>
</dbReference>
<dbReference type="OMA" id="IQARSTH"/>
<dbReference type="PROSITE" id="PS00333">
    <property type="entry name" value="DNA_LIGASE_A2"/>
    <property type="match status" value="1"/>
</dbReference>
<evidence type="ECO:0000259" key="18">
    <source>
        <dbReference type="PROSITE" id="PS50160"/>
    </source>
</evidence>
<dbReference type="Gramene" id="EFJ15400">
    <property type="protein sequence ID" value="EFJ15400"/>
    <property type="gene ID" value="SELMODRAFT_422836"/>
</dbReference>
<dbReference type="Proteomes" id="UP000001514">
    <property type="component" value="Unassembled WGS sequence"/>
</dbReference>
<feature type="compositionally biased region" description="Basic residues" evidence="17">
    <location>
        <begin position="608"/>
        <end position="621"/>
    </location>
</feature>
<comment type="cofactor">
    <cofactor evidence="1">
        <name>Mg(2+)</name>
        <dbReference type="ChEBI" id="CHEBI:18420"/>
    </cofactor>
</comment>
<dbReference type="STRING" id="88036.D8SJP8"/>
<dbReference type="GO" id="GO:0006310">
    <property type="term" value="P:DNA recombination"/>
    <property type="evidence" value="ECO:0007669"/>
    <property type="project" value="UniProtKB-KW"/>
</dbReference>
<comment type="subcellular location">
    <subcellularLocation>
        <location evidence="2">Nucleus</location>
    </subcellularLocation>
</comment>
<feature type="region of interest" description="Disordered" evidence="17">
    <location>
        <begin position="899"/>
        <end position="963"/>
    </location>
</feature>
<dbReference type="Gene3D" id="2.40.50.140">
    <property type="entry name" value="Nucleic acid-binding proteins"/>
    <property type="match status" value="1"/>
</dbReference>
<dbReference type="PANTHER" id="PTHR45997:SF1">
    <property type="entry name" value="DNA LIGASE 4"/>
    <property type="match status" value="1"/>
</dbReference>
<evidence type="ECO:0000313" key="21">
    <source>
        <dbReference type="Proteomes" id="UP000001514"/>
    </source>
</evidence>
<dbReference type="InterPro" id="IPR012308">
    <property type="entry name" value="DNA_ligase_ATP-dep_N"/>
</dbReference>
<dbReference type="InterPro" id="IPR044125">
    <property type="entry name" value="Adenylation_DNA_ligase_IV"/>
</dbReference>
<dbReference type="GO" id="GO:0003677">
    <property type="term" value="F:DNA binding"/>
    <property type="evidence" value="ECO:0000318"/>
    <property type="project" value="GO_Central"/>
</dbReference>
<keyword evidence="5" id="KW-0479">Metal-binding</keyword>
<dbReference type="InterPro" id="IPR001357">
    <property type="entry name" value="BRCT_dom"/>
</dbReference>
<dbReference type="SUPFAM" id="SSF117018">
    <property type="entry name" value="ATP-dependent DNA ligase DNA-binding domain"/>
    <property type="match status" value="1"/>
</dbReference>
<evidence type="ECO:0000256" key="1">
    <source>
        <dbReference type="ARBA" id="ARBA00001946"/>
    </source>
</evidence>
<dbReference type="SUPFAM" id="SSF52113">
    <property type="entry name" value="BRCT domain"/>
    <property type="match status" value="1"/>
</dbReference>
<comment type="catalytic activity">
    <reaction evidence="14 15">
        <text>ATP + (deoxyribonucleotide)n-3'-hydroxyl + 5'-phospho-(deoxyribonucleotide)m = (deoxyribonucleotide)n+m + AMP + diphosphate.</text>
        <dbReference type="EC" id="6.5.1.1"/>
    </reaction>
</comment>
<dbReference type="CDD" id="cd07903">
    <property type="entry name" value="Adenylation_DNA_ligase_IV"/>
    <property type="match status" value="1"/>
</dbReference>
<dbReference type="GO" id="GO:0003910">
    <property type="term" value="F:DNA ligase (ATP) activity"/>
    <property type="evidence" value="ECO:0000318"/>
    <property type="project" value="GO_Central"/>
</dbReference>
<dbReference type="CDD" id="cd17722">
    <property type="entry name" value="BRCT_DNA_ligase_IV_rpt1"/>
    <property type="match status" value="1"/>
</dbReference>
<dbReference type="CDD" id="cd07968">
    <property type="entry name" value="OBF_DNA_ligase_IV"/>
    <property type="match status" value="1"/>
</dbReference>
<keyword evidence="7 15" id="KW-0547">Nucleotide-binding</keyword>
<dbReference type="CDD" id="cd17717">
    <property type="entry name" value="BRCT_DNA_ligase_IV_rpt2"/>
    <property type="match status" value="1"/>
</dbReference>
<dbReference type="Pfam" id="PF01068">
    <property type="entry name" value="DNA_ligase_A_M"/>
    <property type="match status" value="1"/>
</dbReference>
<dbReference type="InterPro" id="IPR000977">
    <property type="entry name" value="DNA_ligase_ATP-dep"/>
</dbReference>
<feature type="domain" description="BRCT" evidence="19">
    <location>
        <begin position="640"/>
        <end position="727"/>
    </location>
</feature>
<evidence type="ECO:0000256" key="2">
    <source>
        <dbReference type="ARBA" id="ARBA00004123"/>
    </source>
</evidence>
<keyword evidence="6" id="KW-0677">Repeat</keyword>
<dbReference type="InterPro" id="IPR036599">
    <property type="entry name" value="DNA_ligase_N_sf"/>
</dbReference>
<dbReference type="EC" id="6.5.1.1" evidence="15"/>
<evidence type="ECO:0000256" key="11">
    <source>
        <dbReference type="ARBA" id="ARBA00023172"/>
    </source>
</evidence>
<feature type="compositionally biased region" description="Acidic residues" evidence="17">
    <location>
        <begin position="942"/>
        <end position="953"/>
    </location>
</feature>
<dbReference type="InterPro" id="IPR016059">
    <property type="entry name" value="DNA_ligase_ATP-dep_CS"/>
</dbReference>
<feature type="domain" description="ATP-dependent DNA ligase family profile" evidence="18">
    <location>
        <begin position="330"/>
        <end position="473"/>
    </location>
</feature>
<sequence length="1172" mass="132104">MGENTVRFSAVSDMLERISKSKKLPVKRKTFRTFLDHFYTDREYFSVMRLVLPELDRERGNYGLKESVLAKCLADALGLAKGSSDADKLVNWRKGGSSVGKNAGNFALVAAEIVGSRQSHTSGGLTVKRVNELLDQLAEVKSREEKSKVLAEFINKTNPVEMKWLVMIILKDLKLGISEKTVFKEFHPDADEVYNKTCDLKLVCEKLVDPKVRFKRQDIEVGKAVRPQLASRVKNAEDAWKRMRGKRVIAECKFDGDRCQVHKDGNEVHFFSRSSIDHVEFAAAMSSVICENVKASKCILDGEMVVWNRVTNKFAEFGTIHAVAKNAKDGVQSDEQLCYIVFDILYLDDCSVIHQPLCERQKLLEQKVTTVPGRLELLQPDRRNCGGQLWSITPQSAADVEKFFLMTVDNREEGIVVKDFDSKWEPGDRSGKWMKLKPDYVKESEMDVLIIGGYYGSGRRGGDVAQFLLGIAERPASGYPTKFHSFCKVGTGLSDEECRVLVDKLRPYFRKYDKNTKPPSYYVVTNNAKERPDVWIEQPDKSVLLEVKSDIRKIKSEVFASPYSLRFPRVTRVRYDKPWNECLDIQELVRMVAEDAGAGVNGDGDGGRKKKQERAPKKKAPKLPLLAPHMQQTDVSGVKKVSDMLSGLVFFLVNFKLEEKERFHKLVAEYGGKFSMNLNGDVTHVLAESPKGLLYETATKRGDVIHSSWFMDSIAAKELLPLRPKYMLHLSYKTRETLKDTLDEFGDHYFVEVDEADMKQLFGRMRVEDLSVNEKDVDEHRGSLGDRKNIFEGCSFYFYYPREAAVADEAMIAGVVLRRLEVEVELRKGAVKPSLAGATHMIVFWDSERDHSEAGLSFSENKLVSSKKLRVLSHRWLEEALRRDSVPPEDDYDVRQALGSRLVEESPPRQEEEPELLKENSEHEAGDEEQDEERVSVFDTLVLEEMDGPENEELPPKKKRHLQGMATPTLAKTLTLPTTSSSLDLWPTTQEAGANPTLVISETLKLPSFEPQKLAACSETLKLPSLEPRKLAACSETLKLPETPPATVITETVKLPSFEPDKAFDNLLADFAFLPSITREAPAKGFAAPQQNKPRIVQEEVAKEDTAMKKSKASYKIEVPVEGFAGGFAAPQRNEPGAFQENGSSSREEIAMPMPAKKKNKTSLKDVVRNLL</sequence>
<name>D8SJP8_SELML</name>
<accession>D8SJP8</accession>
<dbReference type="InterPro" id="IPR012310">
    <property type="entry name" value="DNA_ligase_ATP-dep_cent"/>
</dbReference>
<feature type="domain" description="BRCT" evidence="19">
    <location>
        <begin position="786"/>
        <end position="894"/>
    </location>
</feature>
<protein>
    <recommendedName>
        <fullName evidence="15">DNA ligase</fullName>
        <ecNumber evidence="15">6.5.1.1</ecNumber>
    </recommendedName>
</protein>
<dbReference type="FunCoup" id="D8SJP8">
    <property type="interactions" value="3874"/>
</dbReference>
<dbReference type="GO" id="GO:0046872">
    <property type="term" value="F:metal ion binding"/>
    <property type="evidence" value="ECO:0007669"/>
    <property type="project" value="UniProtKB-KW"/>
</dbReference>
<evidence type="ECO:0000256" key="4">
    <source>
        <dbReference type="ARBA" id="ARBA00022598"/>
    </source>
</evidence>
<dbReference type="PROSITE" id="PS50160">
    <property type="entry name" value="DNA_LIGASE_A3"/>
    <property type="match status" value="1"/>
</dbReference>
<evidence type="ECO:0000256" key="7">
    <source>
        <dbReference type="ARBA" id="ARBA00022741"/>
    </source>
</evidence>
<comment type="similarity">
    <text evidence="3 16">Belongs to the ATP-dependent DNA ligase family.</text>
</comment>
<dbReference type="HOGENOM" id="CLU_004844_2_0_1"/>
<evidence type="ECO:0000256" key="14">
    <source>
        <dbReference type="ARBA" id="ARBA00034003"/>
    </source>
</evidence>
<dbReference type="InterPro" id="IPR012340">
    <property type="entry name" value="NA-bd_OB-fold"/>
</dbReference>
<dbReference type="eggNOG" id="KOG0966">
    <property type="taxonomic scope" value="Eukaryota"/>
</dbReference>
<dbReference type="FunFam" id="2.40.50.140:FF:000173">
    <property type="entry name" value="DNA ligase"/>
    <property type="match status" value="1"/>
</dbReference>
<evidence type="ECO:0000256" key="5">
    <source>
        <dbReference type="ARBA" id="ARBA00022723"/>
    </source>
</evidence>
<dbReference type="Gene3D" id="1.10.3260.10">
    <property type="entry name" value="DNA ligase, ATP-dependent, N-terminal domain"/>
    <property type="match status" value="1"/>
</dbReference>
<dbReference type="PROSITE" id="PS00697">
    <property type="entry name" value="DNA_LIGASE_A1"/>
    <property type="match status" value="1"/>
</dbReference>
<dbReference type="InterPro" id="IPR029710">
    <property type="entry name" value="LIG4"/>
</dbReference>
<evidence type="ECO:0000256" key="15">
    <source>
        <dbReference type="RuleBase" id="RU000617"/>
    </source>
</evidence>
<keyword evidence="8 15" id="KW-0227">DNA damage</keyword>
<feature type="region of interest" description="Disordered" evidence="17">
    <location>
        <begin position="1128"/>
        <end position="1166"/>
    </location>
</feature>
<dbReference type="InParanoid" id="D8SJP8"/>
<dbReference type="NCBIfam" id="TIGR00574">
    <property type="entry name" value="dnl1"/>
    <property type="match status" value="1"/>
</dbReference>
<dbReference type="OrthoDB" id="151490at2759"/>
<keyword evidence="21" id="KW-1185">Reference proteome</keyword>
<evidence type="ECO:0000256" key="10">
    <source>
        <dbReference type="ARBA" id="ARBA00022842"/>
    </source>
</evidence>
<dbReference type="InterPro" id="IPR012309">
    <property type="entry name" value="DNA_ligase_ATP-dep_C"/>
</dbReference>
<dbReference type="SUPFAM" id="SSF56091">
    <property type="entry name" value="DNA ligase/mRNA capping enzyme, catalytic domain"/>
    <property type="match status" value="1"/>
</dbReference>
<dbReference type="Gene3D" id="3.40.50.10190">
    <property type="entry name" value="BRCT domain"/>
    <property type="match status" value="2"/>
</dbReference>
<evidence type="ECO:0000256" key="8">
    <source>
        <dbReference type="ARBA" id="ARBA00022763"/>
    </source>
</evidence>
<dbReference type="AlphaFoldDB" id="D8SJP8"/>
<dbReference type="GO" id="GO:0005524">
    <property type="term" value="F:ATP binding"/>
    <property type="evidence" value="ECO:0000318"/>
    <property type="project" value="GO_Central"/>
</dbReference>
<dbReference type="GO" id="GO:0006297">
    <property type="term" value="P:nucleotide-excision repair, DNA gap filling"/>
    <property type="evidence" value="ECO:0000318"/>
    <property type="project" value="GO_Central"/>
</dbReference>
<dbReference type="KEGG" id="smo:SELMODRAFT_422836"/>
<gene>
    <name evidence="20" type="ORF">SELMODRAFT_422836</name>
</gene>
<keyword evidence="4 15" id="KW-0436">Ligase</keyword>
<dbReference type="InterPro" id="IPR036420">
    <property type="entry name" value="BRCT_dom_sf"/>
</dbReference>
<dbReference type="EMBL" id="GL377623">
    <property type="protein sequence ID" value="EFJ15400.1"/>
    <property type="molecule type" value="Genomic_DNA"/>
</dbReference>
<dbReference type="GO" id="GO:0032807">
    <property type="term" value="C:DNA ligase IV complex"/>
    <property type="evidence" value="ECO:0000318"/>
    <property type="project" value="GO_Central"/>
</dbReference>
<dbReference type="Gene3D" id="3.30.470.30">
    <property type="entry name" value="DNA ligase/mRNA capping enzyme"/>
    <property type="match status" value="1"/>
</dbReference>
<evidence type="ECO:0000256" key="9">
    <source>
        <dbReference type="ARBA" id="ARBA00022840"/>
    </source>
</evidence>
<evidence type="ECO:0000256" key="3">
    <source>
        <dbReference type="ARBA" id="ARBA00007572"/>
    </source>
</evidence>